<name>A0A239BTU0_9BACT</name>
<evidence type="ECO:0000259" key="1">
    <source>
        <dbReference type="Pfam" id="PF14267"/>
    </source>
</evidence>
<evidence type="ECO:0000313" key="3">
    <source>
        <dbReference type="Proteomes" id="UP000198324"/>
    </source>
</evidence>
<dbReference type="OrthoDB" id="2656488at2"/>
<dbReference type="AlphaFoldDB" id="A0A239BTU0"/>
<dbReference type="CDD" id="cd10447">
    <property type="entry name" value="GIY-YIG_unchar_2"/>
    <property type="match status" value="1"/>
</dbReference>
<dbReference type="Pfam" id="PF14267">
    <property type="entry name" value="DUF4357"/>
    <property type="match status" value="1"/>
</dbReference>
<gene>
    <name evidence="2" type="ORF">SAMN04488503_2761</name>
</gene>
<evidence type="ECO:0000313" key="2">
    <source>
        <dbReference type="EMBL" id="SNS10583.1"/>
    </source>
</evidence>
<sequence>MNNTNRPFSMRIFLADGDPEGLKIVEKSNRTGAAVVFSRANFLDAAKRRPEFQQTGVYILVGPSEKSHLPIIYIGEGDPVKPRLNDHYAKKDFWTWGVFFIAKDNSLNKAHVRYLESRLIDMAQEAKQATLDNTNSSASPNLTEAEKADLDSLLHEDILNVCPLIGLGVFKKADDRGRSKNVLYAEQGAITASGQESLTGFTVFKDSMMRKEETNTIPASVHSLRQDIIAASVVIDSSDYYTFTRDYVFPSPSSAAGVVLGRSANGRTEWKNKAGKTLKEIQTEKAPTSA</sequence>
<proteinExistence type="predicted"/>
<keyword evidence="3" id="KW-1185">Reference proteome</keyword>
<organism evidence="2 3">
    <name type="scientific">Humidesulfovibrio mexicanus</name>
    <dbReference type="NCBI Taxonomy" id="147047"/>
    <lineage>
        <taxon>Bacteria</taxon>
        <taxon>Pseudomonadati</taxon>
        <taxon>Thermodesulfobacteriota</taxon>
        <taxon>Desulfovibrionia</taxon>
        <taxon>Desulfovibrionales</taxon>
        <taxon>Desulfovibrionaceae</taxon>
        <taxon>Humidesulfovibrio</taxon>
    </lineage>
</organism>
<dbReference type="InterPro" id="IPR025579">
    <property type="entry name" value="DUF4357"/>
</dbReference>
<reference evidence="2 3" key="1">
    <citation type="submission" date="2017-06" db="EMBL/GenBank/DDBJ databases">
        <authorList>
            <person name="Kim H.J."/>
            <person name="Triplett B.A."/>
        </authorList>
    </citation>
    <scope>NUCLEOTIDE SEQUENCE [LARGE SCALE GENOMIC DNA]</scope>
    <source>
        <strain evidence="2 3">DSM 13116</strain>
    </source>
</reference>
<dbReference type="EMBL" id="FZOC01000006">
    <property type="protein sequence ID" value="SNS10583.1"/>
    <property type="molecule type" value="Genomic_DNA"/>
</dbReference>
<protein>
    <recommendedName>
        <fullName evidence="1">DUF4357 domain-containing protein</fullName>
    </recommendedName>
</protein>
<dbReference type="RefSeq" id="WP_089274964.1">
    <property type="nucleotide sequence ID" value="NZ_FZOC01000006.1"/>
</dbReference>
<accession>A0A239BTU0</accession>
<dbReference type="Proteomes" id="UP000198324">
    <property type="component" value="Unassembled WGS sequence"/>
</dbReference>
<feature type="domain" description="DUF4357" evidence="1">
    <location>
        <begin position="225"/>
        <end position="278"/>
    </location>
</feature>